<feature type="transmembrane region" description="Helical" evidence="1">
    <location>
        <begin position="12"/>
        <end position="42"/>
    </location>
</feature>
<dbReference type="AlphaFoldDB" id="A0A0G1DB53"/>
<dbReference type="Proteomes" id="UP000033980">
    <property type="component" value="Unassembled WGS sequence"/>
</dbReference>
<keyword evidence="1" id="KW-0472">Membrane</keyword>
<keyword evidence="1" id="KW-1133">Transmembrane helix</keyword>
<evidence type="ECO:0000313" key="3">
    <source>
        <dbReference type="Proteomes" id="UP000033980"/>
    </source>
</evidence>
<feature type="transmembrane region" description="Helical" evidence="1">
    <location>
        <begin position="48"/>
        <end position="74"/>
    </location>
</feature>
<keyword evidence="1" id="KW-0812">Transmembrane</keyword>
<evidence type="ECO:0000256" key="1">
    <source>
        <dbReference type="SAM" id="Phobius"/>
    </source>
</evidence>
<sequence length="103" mass="12039">MKNWKTVVKWFLMLSFITWIVSGLIVTFAPFFAMCFGLAIAACQTGSPWFILVAQWIPSLLLVIFTSPIWIDYLNLKHEQKERRKAENERLDKEEADEENVSK</sequence>
<gene>
    <name evidence="2" type="ORF">UV68_C0001G0053</name>
</gene>
<name>A0A0G1DB53_9BACT</name>
<reference evidence="2 3" key="1">
    <citation type="journal article" date="2015" name="Nature">
        <title>rRNA introns, odd ribosomes, and small enigmatic genomes across a large radiation of phyla.</title>
        <authorList>
            <person name="Brown C.T."/>
            <person name="Hug L.A."/>
            <person name="Thomas B.C."/>
            <person name="Sharon I."/>
            <person name="Castelle C.J."/>
            <person name="Singh A."/>
            <person name="Wilkins M.J."/>
            <person name="Williams K.H."/>
            <person name="Banfield J.F."/>
        </authorList>
    </citation>
    <scope>NUCLEOTIDE SEQUENCE [LARGE SCALE GENOMIC DNA]</scope>
</reference>
<protein>
    <submittedName>
        <fullName evidence="2">Uncharacterized protein</fullName>
    </submittedName>
</protein>
<organism evidence="2 3">
    <name type="scientific">Candidatus Collierbacteria bacterium GW2011_GWC2_43_12</name>
    <dbReference type="NCBI Taxonomy" id="1618390"/>
    <lineage>
        <taxon>Bacteria</taxon>
        <taxon>Candidatus Collieribacteriota</taxon>
    </lineage>
</organism>
<comment type="caution">
    <text evidence="2">The sequence shown here is derived from an EMBL/GenBank/DDBJ whole genome shotgun (WGS) entry which is preliminary data.</text>
</comment>
<accession>A0A0G1DB53</accession>
<dbReference type="EMBL" id="LCFK01000001">
    <property type="protein sequence ID" value="KKS94912.1"/>
    <property type="molecule type" value="Genomic_DNA"/>
</dbReference>
<proteinExistence type="predicted"/>
<evidence type="ECO:0000313" key="2">
    <source>
        <dbReference type="EMBL" id="KKS94912.1"/>
    </source>
</evidence>